<dbReference type="AlphaFoldDB" id="Q01RJ2"/>
<dbReference type="KEGG" id="sus:Acid_6811"/>
<proteinExistence type="predicted"/>
<protein>
    <submittedName>
        <fullName evidence="1">Uncharacterized protein</fullName>
    </submittedName>
</protein>
<gene>
    <name evidence="1" type="ordered locus">Acid_6811</name>
</gene>
<reference evidence="1" key="1">
    <citation type="submission" date="2006-10" db="EMBL/GenBank/DDBJ databases">
        <title>Complete sequence of Solibacter usitatus Ellin6076.</title>
        <authorList>
            <consortium name="US DOE Joint Genome Institute"/>
            <person name="Copeland A."/>
            <person name="Lucas S."/>
            <person name="Lapidus A."/>
            <person name="Barry K."/>
            <person name="Detter J.C."/>
            <person name="Glavina del Rio T."/>
            <person name="Hammon N."/>
            <person name="Israni S."/>
            <person name="Dalin E."/>
            <person name="Tice H."/>
            <person name="Pitluck S."/>
            <person name="Thompson L.S."/>
            <person name="Brettin T."/>
            <person name="Bruce D."/>
            <person name="Han C."/>
            <person name="Tapia R."/>
            <person name="Gilna P."/>
            <person name="Schmutz J."/>
            <person name="Larimer F."/>
            <person name="Land M."/>
            <person name="Hauser L."/>
            <person name="Kyrpides N."/>
            <person name="Mikhailova N."/>
            <person name="Janssen P.H."/>
            <person name="Kuske C.R."/>
            <person name="Richardson P."/>
        </authorList>
    </citation>
    <scope>NUCLEOTIDE SEQUENCE</scope>
    <source>
        <strain evidence="1">Ellin6076</strain>
    </source>
</reference>
<organism evidence="1">
    <name type="scientific">Solibacter usitatus (strain Ellin6076)</name>
    <dbReference type="NCBI Taxonomy" id="234267"/>
    <lineage>
        <taxon>Bacteria</taxon>
        <taxon>Pseudomonadati</taxon>
        <taxon>Acidobacteriota</taxon>
        <taxon>Terriglobia</taxon>
        <taxon>Bryobacterales</taxon>
        <taxon>Solibacteraceae</taxon>
        <taxon>Candidatus Solibacter</taxon>
    </lineage>
</organism>
<sequence>MDSLGIRQCDLWHSLSGVRGVRVLSRQILGYPDVDFRAVLGDLFQELANTEFRNRRRLNVSSKKTASHSICIRFRDDSPKARKLHSV</sequence>
<accession>Q01RJ2</accession>
<dbReference type="InParanoid" id="Q01RJ2"/>
<dbReference type="HOGENOM" id="CLU_2525773_0_0_0"/>
<name>Q01RJ2_SOLUE</name>
<evidence type="ECO:0000313" key="1">
    <source>
        <dbReference type="EMBL" id="ABJ87728.1"/>
    </source>
</evidence>
<dbReference type="EMBL" id="CP000473">
    <property type="protein sequence ID" value="ABJ87728.1"/>
    <property type="molecule type" value="Genomic_DNA"/>
</dbReference>